<dbReference type="SMART" id="SM00387">
    <property type="entry name" value="HATPase_c"/>
    <property type="match status" value="1"/>
</dbReference>
<dbReference type="InterPro" id="IPR005467">
    <property type="entry name" value="His_kinase_dom"/>
</dbReference>
<dbReference type="Pfam" id="PF00512">
    <property type="entry name" value="HisKA"/>
    <property type="match status" value="1"/>
</dbReference>
<dbReference type="SMART" id="SM00388">
    <property type="entry name" value="HisKA"/>
    <property type="match status" value="1"/>
</dbReference>
<evidence type="ECO:0000313" key="15">
    <source>
        <dbReference type="Proteomes" id="UP000675880"/>
    </source>
</evidence>
<keyword evidence="10" id="KW-1133">Transmembrane helix</keyword>
<evidence type="ECO:0000256" key="5">
    <source>
        <dbReference type="ARBA" id="ARBA00022741"/>
    </source>
</evidence>
<dbReference type="InterPro" id="IPR000014">
    <property type="entry name" value="PAS"/>
</dbReference>
<evidence type="ECO:0000256" key="6">
    <source>
        <dbReference type="ARBA" id="ARBA00022777"/>
    </source>
</evidence>
<dbReference type="SMART" id="SM00091">
    <property type="entry name" value="PAS"/>
    <property type="match status" value="1"/>
</dbReference>
<dbReference type="PANTHER" id="PTHR43065:SF10">
    <property type="entry name" value="PEROXIDE STRESS-ACTIVATED HISTIDINE KINASE MAK3"/>
    <property type="match status" value="1"/>
</dbReference>
<sequence length="602" mass="66325">MLSSTCPAPSTDTESPSGQDATRLRGVEALSAPTVDRSLPELKTRLHWLMGLRVVLVTLMLGLSLAFQSTRGESAPTFTALIVFTYTITIVYAVVLRRLTTAAAHSAFIWVQVGVDVVLETVLIARTGGVESPFAVLYVITVTVASLVPHRRVGIVTGAGCTFLFGAITAVQYFRLLNASAWLPPSKLEGPEALQTFEVYGLAFLVVGFLSGVLADELRHADQSLREKEQGLTRLQVFHESIVRSISSGVFTTDQEGCITSFNPAAYEVTGYAFSDVQGRMWHEVFNWHPDERAQETELTSLSPLRFEVDCFHANGSCLVLGMTVSPLQEQGMQRGLVGVFKDLTQIRYLEEEMRRREWLANLGEMSAGMAHEIRNPLGALAGAMQMLRQDVGSDETSQRLMDIAIREARRLDNIITEFLQYARPPALRITEQDLNKVLADTLDLIQHEAQSRMGVSIVSRMAPTNLVAQVDQDQLKQVFWNLAVNAFDAMSGGGTLTITTGLRRVEVGGRRADVIEVGFQDSGEGIPKQNFDKIFLPFFTTKKEGSGLGLAQVHRIVDLHGGWIKVESEVGSGARFVVCLPQSAETGARLRHEGREPWKRF</sequence>
<feature type="domain" description="PAS" evidence="12">
    <location>
        <begin position="242"/>
        <end position="280"/>
    </location>
</feature>
<keyword evidence="6" id="KW-0418">Kinase</keyword>
<protein>
    <recommendedName>
        <fullName evidence="2">histidine kinase</fullName>
        <ecNumber evidence="2">2.7.13.3</ecNumber>
    </recommendedName>
</protein>
<keyword evidence="10" id="KW-0472">Membrane</keyword>
<keyword evidence="7" id="KW-0067">ATP-binding</keyword>
<gene>
    <name evidence="14" type="ORF">NSPZN2_10537</name>
</gene>
<feature type="domain" description="Histidine kinase" evidence="11">
    <location>
        <begin position="369"/>
        <end position="585"/>
    </location>
</feature>
<dbReference type="SUPFAM" id="SSF55874">
    <property type="entry name" value="ATPase domain of HSP90 chaperone/DNA topoisomerase II/histidine kinase"/>
    <property type="match status" value="1"/>
</dbReference>
<feature type="transmembrane region" description="Helical" evidence="10">
    <location>
        <begin position="132"/>
        <end position="148"/>
    </location>
</feature>
<dbReference type="Pfam" id="PF25323">
    <property type="entry name" value="6TM_PilS"/>
    <property type="match status" value="1"/>
</dbReference>
<dbReference type="PRINTS" id="PR00344">
    <property type="entry name" value="BCTRLSENSOR"/>
</dbReference>
<evidence type="ECO:0000259" key="11">
    <source>
        <dbReference type="PROSITE" id="PS50109"/>
    </source>
</evidence>
<comment type="catalytic activity">
    <reaction evidence="1">
        <text>ATP + protein L-histidine = ADP + protein N-phospho-L-histidine.</text>
        <dbReference type="EC" id="2.7.13.3"/>
    </reaction>
</comment>
<feature type="transmembrane region" description="Helical" evidence="10">
    <location>
        <begin position="155"/>
        <end position="174"/>
    </location>
</feature>
<keyword evidence="8" id="KW-0902">Two-component regulatory system</keyword>
<dbReference type="EC" id="2.7.13.3" evidence="2"/>
<keyword evidence="10" id="KW-0812">Transmembrane</keyword>
<dbReference type="EMBL" id="CAJNBJ010000001">
    <property type="protein sequence ID" value="CAE6697526.1"/>
    <property type="molecule type" value="Genomic_DNA"/>
</dbReference>
<evidence type="ECO:0000256" key="8">
    <source>
        <dbReference type="ARBA" id="ARBA00023012"/>
    </source>
</evidence>
<dbReference type="PROSITE" id="PS50109">
    <property type="entry name" value="HIS_KIN"/>
    <property type="match status" value="1"/>
</dbReference>
<evidence type="ECO:0000256" key="4">
    <source>
        <dbReference type="ARBA" id="ARBA00022679"/>
    </source>
</evidence>
<dbReference type="SUPFAM" id="SSF55785">
    <property type="entry name" value="PYP-like sensor domain (PAS domain)"/>
    <property type="match status" value="1"/>
</dbReference>
<dbReference type="Pfam" id="PF02518">
    <property type="entry name" value="HATPase_c"/>
    <property type="match status" value="1"/>
</dbReference>
<dbReference type="InterPro" id="IPR003594">
    <property type="entry name" value="HATPase_dom"/>
</dbReference>
<dbReference type="InterPro" id="IPR003661">
    <property type="entry name" value="HisK_dim/P_dom"/>
</dbReference>
<dbReference type="InterPro" id="IPR000700">
    <property type="entry name" value="PAS-assoc_C"/>
</dbReference>
<proteinExistence type="predicted"/>
<feature type="transmembrane region" description="Helical" evidence="10">
    <location>
        <begin position="78"/>
        <end position="95"/>
    </location>
</feature>
<dbReference type="PROSITE" id="PS50113">
    <property type="entry name" value="PAC"/>
    <property type="match status" value="1"/>
</dbReference>
<dbReference type="RefSeq" id="WP_213040407.1">
    <property type="nucleotide sequence ID" value="NZ_CAJNBJ010000001.1"/>
</dbReference>
<dbReference type="InterPro" id="IPR036097">
    <property type="entry name" value="HisK_dim/P_sf"/>
</dbReference>
<evidence type="ECO:0000259" key="12">
    <source>
        <dbReference type="PROSITE" id="PS50112"/>
    </source>
</evidence>
<reference evidence="14 15" key="1">
    <citation type="submission" date="2021-02" db="EMBL/GenBank/DDBJ databases">
        <authorList>
            <person name="Han P."/>
        </authorList>
    </citation>
    <scope>NUCLEOTIDE SEQUENCE [LARGE SCALE GENOMIC DNA]</scope>
    <source>
        <strain evidence="14">Candidatus Nitrospira sp. ZN2</strain>
    </source>
</reference>
<dbReference type="CDD" id="cd00130">
    <property type="entry name" value="PAS"/>
    <property type="match status" value="1"/>
</dbReference>
<name>A0ABM8QHK6_9BACT</name>
<dbReference type="Proteomes" id="UP000675880">
    <property type="component" value="Unassembled WGS sequence"/>
</dbReference>
<dbReference type="Gene3D" id="3.30.565.10">
    <property type="entry name" value="Histidine kinase-like ATPase, C-terminal domain"/>
    <property type="match status" value="1"/>
</dbReference>
<feature type="region of interest" description="Disordered" evidence="9">
    <location>
        <begin position="1"/>
        <end position="20"/>
    </location>
</feature>
<feature type="transmembrane region" description="Helical" evidence="10">
    <location>
        <begin position="194"/>
        <end position="215"/>
    </location>
</feature>
<evidence type="ECO:0000256" key="2">
    <source>
        <dbReference type="ARBA" id="ARBA00012438"/>
    </source>
</evidence>
<dbReference type="PROSITE" id="PS50112">
    <property type="entry name" value="PAS"/>
    <property type="match status" value="1"/>
</dbReference>
<evidence type="ECO:0000256" key="10">
    <source>
        <dbReference type="SAM" id="Phobius"/>
    </source>
</evidence>
<dbReference type="Gene3D" id="3.30.450.20">
    <property type="entry name" value="PAS domain"/>
    <property type="match status" value="1"/>
</dbReference>
<evidence type="ECO:0000259" key="13">
    <source>
        <dbReference type="PROSITE" id="PS50113"/>
    </source>
</evidence>
<comment type="caution">
    <text evidence="14">The sequence shown here is derived from an EMBL/GenBank/DDBJ whole genome shotgun (WGS) entry which is preliminary data.</text>
</comment>
<keyword evidence="15" id="KW-1185">Reference proteome</keyword>
<dbReference type="InterPro" id="IPR035965">
    <property type="entry name" value="PAS-like_dom_sf"/>
</dbReference>
<dbReference type="SUPFAM" id="SSF47384">
    <property type="entry name" value="Homodimeric domain of signal transducing histidine kinase"/>
    <property type="match status" value="1"/>
</dbReference>
<dbReference type="Gene3D" id="1.10.287.130">
    <property type="match status" value="1"/>
</dbReference>
<dbReference type="CDD" id="cd00082">
    <property type="entry name" value="HisKA"/>
    <property type="match status" value="1"/>
</dbReference>
<keyword evidence="5" id="KW-0547">Nucleotide-binding</keyword>
<dbReference type="PANTHER" id="PTHR43065">
    <property type="entry name" value="SENSOR HISTIDINE KINASE"/>
    <property type="match status" value="1"/>
</dbReference>
<evidence type="ECO:0000256" key="9">
    <source>
        <dbReference type="SAM" id="MobiDB-lite"/>
    </source>
</evidence>
<keyword evidence="3" id="KW-0597">Phosphoprotein</keyword>
<feature type="transmembrane region" description="Helical" evidence="10">
    <location>
        <begin position="46"/>
        <end position="66"/>
    </location>
</feature>
<keyword evidence="4" id="KW-0808">Transferase</keyword>
<feature type="transmembrane region" description="Helical" evidence="10">
    <location>
        <begin position="107"/>
        <end position="126"/>
    </location>
</feature>
<dbReference type="InterPro" id="IPR036890">
    <property type="entry name" value="HATPase_C_sf"/>
</dbReference>
<evidence type="ECO:0000256" key="7">
    <source>
        <dbReference type="ARBA" id="ARBA00022840"/>
    </source>
</evidence>
<organism evidence="14 15">
    <name type="scientific">Nitrospira defluvii</name>
    <dbReference type="NCBI Taxonomy" id="330214"/>
    <lineage>
        <taxon>Bacteria</taxon>
        <taxon>Pseudomonadati</taxon>
        <taxon>Nitrospirota</taxon>
        <taxon>Nitrospiria</taxon>
        <taxon>Nitrospirales</taxon>
        <taxon>Nitrospiraceae</taxon>
        <taxon>Nitrospira</taxon>
    </lineage>
</organism>
<dbReference type="Pfam" id="PF13426">
    <property type="entry name" value="PAS_9"/>
    <property type="match status" value="1"/>
</dbReference>
<accession>A0ABM8QHK6</accession>
<feature type="domain" description="PAC" evidence="13">
    <location>
        <begin position="305"/>
        <end position="356"/>
    </location>
</feature>
<dbReference type="InterPro" id="IPR004358">
    <property type="entry name" value="Sig_transdc_His_kin-like_C"/>
</dbReference>
<evidence type="ECO:0000256" key="3">
    <source>
        <dbReference type="ARBA" id="ARBA00022553"/>
    </source>
</evidence>
<evidence type="ECO:0000313" key="14">
    <source>
        <dbReference type="EMBL" id="CAE6697526.1"/>
    </source>
</evidence>
<dbReference type="NCBIfam" id="TIGR00229">
    <property type="entry name" value="sensory_box"/>
    <property type="match status" value="1"/>
</dbReference>
<evidence type="ECO:0000256" key="1">
    <source>
        <dbReference type="ARBA" id="ARBA00000085"/>
    </source>
</evidence>